<reference evidence="1 2" key="1">
    <citation type="submission" date="2020-12" db="EMBL/GenBank/DDBJ databases">
        <title>Concerted genomic and epigenomic changes stabilize Arabidopsis allopolyploids.</title>
        <authorList>
            <person name="Chen Z."/>
        </authorList>
    </citation>
    <scope>NUCLEOTIDE SEQUENCE [LARGE SCALE GENOMIC DNA]</scope>
    <source>
        <strain evidence="1">As9502</strain>
        <tissue evidence="1">Leaf</tissue>
    </source>
</reference>
<organism evidence="1 2">
    <name type="scientific">Arabidopsis suecica</name>
    <name type="common">Swedish thale-cress</name>
    <name type="synonym">Cardaminopsis suecica</name>
    <dbReference type="NCBI Taxonomy" id="45249"/>
    <lineage>
        <taxon>Eukaryota</taxon>
        <taxon>Viridiplantae</taxon>
        <taxon>Streptophyta</taxon>
        <taxon>Embryophyta</taxon>
        <taxon>Tracheophyta</taxon>
        <taxon>Spermatophyta</taxon>
        <taxon>Magnoliopsida</taxon>
        <taxon>eudicotyledons</taxon>
        <taxon>Gunneridae</taxon>
        <taxon>Pentapetalae</taxon>
        <taxon>rosids</taxon>
        <taxon>malvids</taxon>
        <taxon>Brassicales</taxon>
        <taxon>Brassicaceae</taxon>
        <taxon>Camelineae</taxon>
        <taxon>Arabidopsis</taxon>
    </lineage>
</organism>
<dbReference type="AlphaFoldDB" id="A0A8T1YF88"/>
<accession>A0A8T1YF88</accession>
<gene>
    <name evidence="1" type="ORF">ISN44_As12g002700</name>
</gene>
<dbReference type="Proteomes" id="UP000694251">
    <property type="component" value="Chromosome 12"/>
</dbReference>
<dbReference type="EMBL" id="JAEFBJ010000012">
    <property type="protein sequence ID" value="KAG7544695.1"/>
    <property type="molecule type" value="Genomic_DNA"/>
</dbReference>
<name>A0A8T1YF88_ARASU</name>
<comment type="caution">
    <text evidence="1">The sequence shown here is derived from an EMBL/GenBank/DDBJ whole genome shotgun (WGS) entry which is preliminary data.</text>
</comment>
<protein>
    <submittedName>
        <fullName evidence="1">Uncharacterized protein</fullName>
    </submittedName>
</protein>
<feature type="non-terminal residue" evidence="1">
    <location>
        <position position="1"/>
    </location>
</feature>
<evidence type="ECO:0000313" key="2">
    <source>
        <dbReference type="Proteomes" id="UP000694251"/>
    </source>
</evidence>
<keyword evidence="2" id="KW-1185">Reference proteome</keyword>
<proteinExistence type="predicted"/>
<evidence type="ECO:0000313" key="1">
    <source>
        <dbReference type="EMBL" id="KAG7544695.1"/>
    </source>
</evidence>
<sequence length="48" mass="5948">FFIFLCQYGLPRHIVSYKDLYGWTIDDIVKNDRFEEQLHLFVVYSVYR</sequence>